<dbReference type="EMBL" id="ADBL01002661">
    <property type="status" value="NOT_ANNOTATED_CDS"/>
    <property type="molecule type" value="Genomic_DNA"/>
</dbReference>
<reference evidence="2" key="3">
    <citation type="submission" date="2011-03" db="EMBL/GenBank/DDBJ databases">
        <title>Annotation of Magnaporthe poae ATCC 64411.</title>
        <authorList>
            <person name="Ma L.-J."/>
            <person name="Dead R."/>
            <person name="Young S.K."/>
            <person name="Zeng Q."/>
            <person name="Gargeya S."/>
            <person name="Fitzgerald M."/>
            <person name="Haas B."/>
            <person name="Abouelleil A."/>
            <person name="Alvarado L."/>
            <person name="Arachchi H.M."/>
            <person name="Berlin A."/>
            <person name="Brown A."/>
            <person name="Chapman S.B."/>
            <person name="Chen Z."/>
            <person name="Dunbar C."/>
            <person name="Freedman E."/>
            <person name="Gearin G."/>
            <person name="Gellesch M."/>
            <person name="Goldberg J."/>
            <person name="Griggs A."/>
            <person name="Gujja S."/>
            <person name="Heiman D."/>
            <person name="Howarth C."/>
            <person name="Larson L."/>
            <person name="Lui A."/>
            <person name="MacDonald P.J.P."/>
            <person name="Mehta T."/>
            <person name="Montmayeur A."/>
            <person name="Murphy C."/>
            <person name="Neiman D."/>
            <person name="Pearson M."/>
            <person name="Priest M."/>
            <person name="Roberts A."/>
            <person name="Saif S."/>
            <person name="Shea T."/>
            <person name="Shenoy N."/>
            <person name="Sisk P."/>
            <person name="Stolte C."/>
            <person name="Sykes S."/>
            <person name="Yandava C."/>
            <person name="Wortman J."/>
            <person name="Nusbaum C."/>
            <person name="Birren B."/>
        </authorList>
    </citation>
    <scope>NUCLEOTIDE SEQUENCE</scope>
    <source>
        <strain evidence="2">ATCC 64411</strain>
    </source>
</reference>
<evidence type="ECO:0000313" key="2">
    <source>
        <dbReference type="EMBL" id="KLU91812.1"/>
    </source>
</evidence>
<evidence type="ECO:0000313" key="3">
    <source>
        <dbReference type="EnsemblFungi" id="MAPG_10761T0"/>
    </source>
</evidence>
<dbReference type="EMBL" id="GL876978">
    <property type="protein sequence ID" value="KLU91812.1"/>
    <property type="molecule type" value="Genomic_DNA"/>
</dbReference>
<reference evidence="3" key="4">
    <citation type="journal article" date="2015" name="G3 (Bethesda)">
        <title>Genome sequences of three phytopathogenic species of the Magnaporthaceae family of fungi.</title>
        <authorList>
            <person name="Okagaki L.H."/>
            <person name="Nunes C.C."/>
            <person name="Sailsbery J."/>
            <person name="Clay B."/>
            <person name="Brown D."/>
            <person name="John T."/>
            <person name="Oh Y."/>
            <person name="Young N."/>
            <person name="Fitzgerald M."/>
            <person name="Haas B.J."/>
            <person name="Zeng Q."/>
            <person name="Young S."/>
            <person name="Adiconis X."/>
            <person name="Fan L."/>
            <person name="Levin J.Z."/>
            <person name="Mitchell T.K."/>
            <person name="Okubara P.A."/>
            <person name="Farman M.L."/>
            <person name="Kohn L.M."/>
            <person name="Birren B."/>
            <person name="Ma L.-J."/>
            <person name="Dean R.A."/>
        </authorList>
    </citation>
    <scope>NUCLEOTIDE SEQUENCE</scope>
    <source>
        <strain evidence="3">ATCC 64411 / 73-15</strain>
    </source>
</reference>
<feature type="region of interest" description="Disordered" evidence="1">
    <location>
        <begin position="126"/>
        <end position="194"/>
    </location>
</feature>
<organism evidence="3 4">
    <name type="scientific">Magnaporthiopsis poae (strain ATCC 64411 / 73-15)</name>
    <name type="common">Kentucky bluegrass fungus</name>
    <name type="synonym">Magnaporthe poae</name>
    <dbReference type="NCBI Taxonomy" id="644358"/>
    <lineage>
        <taxon>Eukaryota</taxon>
        <taxon>Fungi</taxon>
        <taxon>Dikarya</taxon>
        <taxon>Ascomycota</taxon>
        <taxon>Pezizomycotina</taxon>
        <taxon>Sordariomycetes</taxon>
        <taxon>Sordariomycetidae</taxon>
        <taxon>Magnaporthales</taxon>
        <taxon>Magnaporthaceae</taxon>
        <taxon>Magnaporthiopsis</taxon>
    </lineage>
</organism>
<proteinExistence type="predicted"/>
<evidence type="ECO:0000313" key="4">
    <source>
        <dbReference type="Proteomes" id="UP000011715"/>
    </source>
</evidence>
<dbReference type="Proteomes" id="UP000011715">
    <property type="component" value="Unassembled WGS sequence"/>
</dbReference>
<reference evidence="2" key="2">
    <citation type="submission" date="2010-05" db="EMBL/GenBank/DDBJ databases">
        <title>The Genome Sequence of Magnaporthe poae strain ATCC 64411.</title>
        <authorList>
            <consortium name="The Broad Institute Genome Sequencing Platform"/>
            <consortium name="Broad Institute Genome Sequencing Center for Infectious Disease"/>
            <person name="Ma L.-J."/>
            <person name="Dead R."/>
            <person name="Young S."/>
            <person name="Zeng Q."/>
            <person name="Koehrsen M."/>
            <person name="Alvarado L."/>
            <person name="Berlin A."/>
            <person name="Chapman S.B."/>
            <person name="Chen Z."/>
            <person name="Freedman E."/>
            <person name="Gellesch M."/>
            <person name="Goldberg J."/>
            <person name="Griggs A."/>
            <person name="Gujja S."/>
            <person name="Heilman E.R."/>
            <person name="Heiman D."/>
            <person name="Hepburn T."/>
            <person name="Howarth C."/>
            <person name="Jen D."/>
            <person name="Larson L."/>
            <person name="Mehta T."/>
            <person name="Neiman D."/>
            <person name="Pearson M."/>
            <person name="Roberts A."/>
            <person name="Saif S."/>
            <person name="Shea T."/>
            <person name="Shenoy N."/>
            <person name="Sisk P."/>
            <person name="Stolte C."/>
            <person name="Sykes S."/>
            <person name="Walk T."/>
            <person name="White J."/>
            <person name="Yandava C."/>
            <person name="Haas B."/>
            <person name="Nusbaum C."/>
            <person name="Birren B."/>
        </authorList>
    </citation>
    <scope>NUCLEOTIDE SEQUENCE</scope>
    <source>
        <strain evidence="2">ATCC 64411</strain>
    </source>
</reference>
<keyword evidence="4" id="KW-1185">Reference proteome</keyword>
<feature type="compositionally biased region" description="Polar residues" evidence="1">
    <location>
        <begin position="85"/>
        <end position="98"/>
    </location>
</feature>
<feature type="compositionally biased region" description="Low complexity" evidence="1">
    <location>
        <begin position="63"/>
        <end position="78"/>
    </location>
</feature>
<protein>
    <submittedName>
        <fullName evidence="2 3">Uncharacterized protein</fullName>
    </submittedName>
</protein>
<reference evidence="3" key="5">
    <citation type="submission" date="2015-06" db="UniProtKB">
        <authorList>
            <consortium name="EnsemblFungi"/>
        </authorList>
    </citation>
    <scope>IDENTIFICATION</scope>
    <source>
        <strain evidence="3">ATCC 64411</strain>
    </source>
</reference>
<dbReference type="VEuPathDB" id="FungiDB:MAPG_10761"/>
<gene>
    <name evidence="2" type="ORF">MAPG_10761</name>
</gene>
<reference evidence="4" key="1">
    <citation type="submission" date="2010-05" db="EMBL/GenBank/DDBJ databases">
        <title>The genome sequence of Magnaporthe poae strain ATCC 64411.</title>
        <authorList>
            <person name="Ma L.-J."/>
            <person name="Dead R."/>
            <person name="Young S."/>
            <person name="Zeng Q."/>
            <person name="Koehrsen M."/>
            <person name="Alvarado L."/>
            <person name="Berlin A."/>
            <person name="Chapman S.B."/>
            <person name="Chen Z."/>
            <person name="Freedman E."/>
            <person name="Gellesch M."/>
            <person name="Goldberg J."/>
            <person name="Griggs A."/>
            <person name="Gujja S."/>
            <person name="Heilman E.R."/>
            <person name="Heiman D."/>
            <person name="Hepburn T."/>
            <person name="Howarth C."/>
            <person name="Jen D."/>
            <person name="Larson L."/>
            <person name="Mehta T."/>
            <person name="Neiman D."/>
            <person name="Pearson M."/>
            <person name="Roberts A."/>
            <person name="Saif S."/>
            <person name="Shea T."/>
            <person name="Shenoy N."/>
            <person name="Sisk P."/>
            <person name="Stolte C."/>
            <person name="Sykes S."/>
            <person name="Walk T."/>
            <person name="White J."/>
            <person name="Yandava C."/>
            <person name="Haas B."/>
            <person name="Nusbaum C."/>
            <person name="Birren B."/>
        </authorList>
    </citation>
    <scope>NUCLEOTIDE SEQUENCE [LARGE SCALE GENOMIC DNA]</scope>
    <source>
        <strain evidence="4">ATCC 64411 / 73-15</strain>
    </source>
</reference>
<dbReference type="AlphaFoldDB" id="A0A0C4EDG2"/>
<feature type="compositionally biased region" description="Low complexity" evidence="1">
    <location>
        <begin position="127"/>
        <end position="162"/>
    </location>
</feature>
<name>A0A0C4EDG2_MAGP6</name>
<evidence type="ECO:0000256" key="1">
    <source>
        <dbReference type="SAM" id="MobiDB-lite"/>
    </source>
</evidence>
<sequence length="343" mass="37284">MASILCLDSLLHSTRPAGKGAVLIKQSRRPFLYRFHRQSLLLAELANTNSSLDGTELANTVGSVSSHASTTSSTLSSSAPHHNAMTPSKSSNSHVTPLTNLGSPSYSVASCPISSLDGTKLANTVGSASSHASTTSSIFSSSAPTTAPWRPPRAQAAMSPRSRTPDRRPTRSPLSRSQPVQTYQPSQQVKKENVKPELASIWRLSRHRRTRPEVPLRERKRTELEQYLTDIVKLASSALGLLLRTPRKGDGGWNWDTAFKNSHPCFFEPRSKRRRRVLLPSVPVLPDQAAVPRRGLAAPSCRLCVVGRVAGARTSVPKSLGLLLLLPRGGAIESYMSRFLDLD</sequence>
<feature type="region of interest" description="Disordered" evidence="1">
    <location>
        <begin position="63"/>
        <end position="98"/>
    </location>
</feature>
<accession>A0A0C4EDG2</accession>
<dbReference type="EnsemblFungi" id="MAPG_10761T0">
    <property type="protein sequence ID" value="MAPG_10761T0"/>
    <property type="gene ID" value="MAPG_10761"/>
</dbReference>